<feature type="transmembrane region" description="Helical" evidence="1">
    <location>
        <begin position="54"/>
        <end position="72"/>
    </location>
</feature>
<reference evidence="2" key="1">
    <citation type="submission" date="2022-05" db="EMBL/GenBank/DDBJ databases">
        <authorList>
            <person name="Jo J.-H."/>
            <person name="Im W.-T."/>
        </authorList>
    </citation>
    <scope>NUCLEOTIDE SEQUENCE</scope>
    <source>
        <strain evidence="2">RG327</strain>
    </source>
</reference>
<dbReference type="EMBL" id="JAMGBC010000001">
    <property type="protein sequence ID" value="MCL6679163.1"/>
    <property type="molecule type" value="Genomic_DNA"/>
</dbReference>
<keyword evidence="1" id="KW-1133">Transmembrane helix</keyword>
<evidence type="ECO:0000313" key="2">
    <source>
        <dbReference type="EMBL" id="MCL6679163.1"/>
    </source>
</evidence>
<keyword evidence="1" id="KW-0812">Transmembrane</keyword>
<dbReference type="RefSeq" id="WP_249868079.1">
    <property type="nucleotide sequence ID" value="NZ_JAMGBC010000001.1"/>
</dbReference>
<comment type="caution">
    <text evidence="2">The sequence shown here is derived from an EMBL/GenBank/DDBJ whole genome shotgun (WGS) entry which is preliminary data.</text>
</comment>
<evidence type="ECO:0000256" key="1">
    <source>
        <dbReference type="SAM" id="Phobius"/>
    </source>
</evidence>
<gene>
    <name evidence="2" type="ORF">LZ519_07530</name>
</gene>
<sequence length="153" mass="17296">MSQHAHSASLMPALAEPPSNRQRTFLRYYTGTLIDLVVLGLFDEFSDNVWVHSFSIALLAAIVLQALLKLTIGIEHWVLGFISSDGWMKVVKLFVAWIILFGSKFVILEALSFAFGDKVRFEGIFHGIVWLIIVVVVMLAAEEIVVRFYRRLA</sequence>
<feature type="transmembrane region" description="Helical" evidence="1">
    <location>
        <begin position="127"/>
        <end position="149"/>
    </location>
</feature>
<proteinExistence type="predicted"/>
<feature type="transmembrane region" description="Helical" evidence="1">
    <location>
        <begin position="25"/>
        <end position="42"/>
    </location>
</feature>
<dbReference type="Proteomes" id="UP001165343">
    <property type="component" value="Unassembled WGS sequence"/>
</dbReference>
<evidence type="ECO:0000313" key="3">
    <source>
        <dbReference type="Proteomes" id="UP001165343"/>
    </source>
</evidence>
<protein>
    <submittedName>
        <fullName evidence="2">Uncharacterized protein</fullName>
    </submittedName>
</protein>
<organism evidence="2 3">
    <name type="scientific">Sphingomonas anseongensis</name>
    <dbReference type="NCBI Taxonomy" id="2908207"/>
    <lineage>
        <taxon>Bacteria</taxon>
        <taxon>Pseudomonadati</taxon>
        <taxon>Pseudomonadota</taxon>
        <taxon>Alphaproteobacteria</taxon>
        <taxon>Sphingomonadales</taxon>
        <taxon>Sphingomonadaceae</taxon>
        <taxon>Sphingomonas</taxon>
    </lineage>
</organism>
<feature type="transmembrane region" description="Helical" evidence="1">
    <location>
        <begin position="93"/>
        <end position="115"/>
    </location>
</feature>
<accession>A0ABT0RG08</accession>
<keyword evidence="1" id="KW-0472">Membrane</keyword>
<keyword evidence="3" id="KW-1185">Reference proteome</keyword>
<name>A0ABT0RG08_9SPHN</name>